<dbReference type="EMBL" id="CP042997">
    <property type="protein sequence ID" value="QEH36315.1"/>
    <property type="molecule type" value="Genomic_DNA"/>
</dbReference>
<name>A0A5B9W8A6_9BACT</name>
<evidence type="ECO:0000313" key="2">
    <source>
        <dbReference type="Proteomes" id="UP000324233"/>
    </source>
</evidence>
<sequence>MSRSLSFESDPVDQPAASDALERATWCALRVRVGDRFASRIWDRELNGERTTLYVPAFPIAEWIANNWWFLFHEPCRWEAVPRSVGRPAEFDWTRRHCLRAADSALLLPNLFVFHDGHGPRVEWRPDASGSLPNMPGEFIGYGAEPLDAGPTQSALGEFVRATLGRVSHLPDERALELATLWRSIEKADEDERQFCTLAGTMGIDPYDPDTMTEELASFLEEAATEHTLPLVLDLAKVSGPGTIEERWSWIVEASRELGMLSGPRLRFPDLPSRDLSPAEFGYELARKVRRRLSEELGPLPSVEELGPLPSVEEAANRLLAGRFRVVARNHVPGKEVQAIVGMTLRGEVIAAGPEVPSESGRRFQVARRLFHALIGRESCPRLVTRGFSWDQKASRAFAAELLAPQRALMARLADDLADAQFIDQAAGEFQVSSMVVQRQLENAGAGLSAD</sequence>
<gene>
    <name evidence="1" type="ORF">OJF2_48760</name>
</gene>
<dbReference type="AlphaFoldDB" id="A0A5B9W8A6"/>
<keyword evidence="2" id="KW-1185">Reference proteome</keyword>
<dbReference type="OrthoDB" id="596881at2"/>
<dbReference type="Proteomes" id="UP000324233">
    <property type="component" value="Chromosome"/>
</dbReference>
<protein>
    <recommendedName>
        <fullName evidence="3">IrrE N-terminal-like domain-containing protein</fullName>
    </recommendedName>
</protein>
<organism evidence="1 2">
    <name type="scientific">Aquisphaera giovannonii</name>
    <dbReference type="NCBI Taxonomy" id="406548"/>
    <lineage>
        <taxon>Bacteria</taxon>
        <taxon>Pseudomonadati</taxon>
        <taxon>Planctomycetota</taxon>
        <taxon>Planctomycetia</taxon>
        <taxon>Isosphaerales</taxon>
        <taxon>Isosphaeraceae</taxon>
        <taxon>Aquisphaera</taxon>
    </lineage>
</organism>
<evidence type="ECO:0000313" key="1">
    <source>
        <dbReference type="EMBL" id="QEH36315.1"/>
    </source>
</evidence>
<proteinExistence type="predicted"/>
<accession>A0A5B9W8A6</accession>
<reference evidence="1 2" key="1">
    <citation type="submission" date="2019-08" db="EMBL/GenBank/DDBJ databases">
        <title>Deep-cultivation of Planctomycetes and their phenomic and genomic characterization uncovers novel biology.</title>
        <authorList>
            <person name="Wiegand S."/>
            <person name="Jogler M."/>
            <person name="Boedeker C."/>
            <person name="Pinto D."/>
            <person name="Vollmers J."/>
            <person name="Rivas-Marin E."/>
            <person name="Kohn T."/>
            <person name="Peeters S.H."/>
            <person name="Heuer A."/>
            <person name="Rast P."/>
            <person name="Oberbeckmann S."/>
            <person name="Bunk B."/>
            <person name="Jeske O."/>
            <person name="Meyerdierks A."/>
            <person name="Storesund J.E."/>
            <person name="Kallscheuer N."/>
            <person name="Luecker S."/>
            <person name="Lage O.M."/>
            <person name="Pohl T."/>
            <person name="Merkel B.J."/>
            <person name="Hornburger P."/>
            <person name="Mueller R.-W."/>
            <person name="Bruemmer F."/>
            <person name="Labrenz M."/>
            <person name="Spormann A.M."/>
            <person name="Op den Camp H."/>
            <person name="Overmann J."/>
            <person name="Amann R."/>
            <person name="Jetten M.S.M."/>
            <person name="Mascher T."/>
            <person name="Medema M.H."/>
            <person name="Devos D.P."/>
            <person name="Kaster A.-K."/>
            <person name="Ovreas L."/>
            <person name="Rohde M."/>
            <person name="Galperin M.Y."/>
            <person name="Jogler C."/>
        </authorList>
    </citation>
    <scope>NUCLEOTIDE SEQUENCE [LARGE SCALE GENOMIC DNA]</scope>
    <source>
        <strain evidence="1 2">OJF2</strain>
    </source>
</reference>
<evidence type="ECO:0008006" key="3">
    <source>
        <dbReference type="Google" id="ProtNLM"/>
    </source>
</evidence>
<dbReference type="KEGG" id="agv:OJF2_48760"/>
<dbReference type="RefSeq" id="WP_148596016.1">
    <property type="nucleotide sequence ID" value="NZ_CP042997.1"/>
</dbReference>